<dbReference type="AlphaFoldDB" id="A0A2G9SES7"/>
<dbReference type="Proteomes" id="UP000228934">
    <property type="component" value="Unassembled WGS sequence"/>
</dbReference>
<protein>
    <submittedName>
        <fullName evidence="1">Uncharacterized protein</fullName>
    </submittedName>
</protein>
<accession>A0A2G9SES7</accession>
<name>A0A2G9SES7_AQUCT</name>
<gene>
    <name evidence="1" type="ORF">AB205_0026730</name>
</gene>
<dbReference type="EMBL" id="KV925008">
    <property type="protein sequence ID" value="PIO37983.1"/>
    <property type="molecule type" value="Genomic_DNA"/>
</dbReference>
<organism evidence="1 2">
    <name type="scientific">Aquarana catesbeiana</name>
    <name type="common">American bullfrog</name>
    <name type="synonym">Rana catesbeiana</name>
    <dbReference type="NCBI Taxonomy" id="8400"/>
    <lineage>
        <taxon>Eukaryota</taxon>
        <taxon>Metazoa</taxon>
        <taxon>Chordata</taxon>
        <taxon>Craniata</taxon>
        <taxon>Vertebrata</taxon>
        <taxon>Euteleostomi</taxon>
        <taxon>Amphibia</taxon>
        <taxon>Batrachia</taxon>
        <taxon>Anura</taxon>
        <taxon>Neobatrachia</taxon>
        <taxon>Ranoidea</taxon>
        <taxon>Ranidae</taxon>
        <taxon>Aquarana</taxon>
    </lineage>
</organism>
<proteinExistence type="predicted"/>
<evidence type="ECO:0000313" key="1">
    <source>
        <dbReference type="EMBL" id="PIO37983.1"/>
    </source>
</evidence>
<keyword evidence="2" id="KW-1185">Reference proteome</keyword>
<sequence>MRSSTGETASSWDRTVTNNWTAAVEIINTGKSVMEDISSGDLKGALCSTINLYPTQQALQQFCQSNETLARFIMGALLSQVRYAYIVNTVSTLTCILITKKQD</sequence>
<evidence type="ECO:0000313" key="2">
    <source>
        <dbReference type="Proteomes" id="UP000228934"/>
    </source>
</evidence>
<reference evidence="2" key="1">
    <citation type="journal article" date="2017" name="Nat. Commun.">
        <title>The North American bullfrog draft genome provides insight into hormonal regulation of long noncoding RNA.</title>
        <authorList>
            <person name="Hammond S.A."/>
            <person name="Warren R.L."/>
            <person name="Vandervalk B.P."/>
            <person name="Kucuk E."/>
            <person name="Khan H."/>
            <person name="Gibb E.A."/>
            <person name="Pandoh P."/>
            <person name="Kirk H."/>
            <person name="Zhao Y."/>
            <person name="Jones M."/>
            <person name="Mungall A.J."/>
            <person name="Coope R."/>
            <person name="Pleasance S."/>
            <person name="Moore R.A."/>
            <person name="Holt R.A."/>
            <person name="Round J.M."/>
            <person name="Ohora S."/>
            <person name="Walle B.V."/>
            <person name="Veldhoen N."/>
            <person name="Helbing C.C."/>
            <person name="Birol I."/>
        </authorList>
    </citation>
    <scope>NUCLEOTIDE SEQUENCE [LARGE SCALE GENOMIC DNA]</scope>
</reference>